<dbReference type="AlphaFoldDB" id="X1C5L1"/>
<comment type="catalytic activity">
    <reaction evidence="1">
        <text>ATP + protein L-histidine = ADP + protein N-phospho-L-histidine.</text>
        <dbReference type="EC" id="2.7.13.3"/>
    </reaction>
</comment>
<gene>
    <name evidence="8" type="ORF">S01H4_43908</name>
</gene>
<name>X1C5L1_9ZZZZ</name>
<dbReference type="Gene3D" id="1.10.287.130">
    <property type="match status" value="1"/>
</dbReference>
<dbReference type="PROSITE" id="PS50109">
    <property type="entry name" value="HIS_KIN"/>
    <property type="match status" value="1"/>
</dbReference>
<dbReference type="EMBL" id="BART01024274">
    <property type="protein sequence ID" value="GAH02647.1"/>
    <property type="molecule type" value="Genomic_DNA"/>
</dbReference>
<dbReference type="SUPFAM" id="SSF55874">
    <property type="entry name" value="ATPase domain of HSP90 chaperone/DNA topoisomerase II/histidine kinase"/>
    <property type="match status" value="1"/>
</dbReference>
<reference evidence="8" key="1">
    <citation type="journal article" date="2014" name="Front. Microbiol.">
        <title>High frequency of phylogenetically diverse reductive dehalogenase-homologous genes in deep subseafloor sedimentary metagenomes.</title>
        <authorList>
            <person name="Kawai M."/>
            <person name="Futagami T."/>
            <person name="Toyoda A."/>
            <person name="Takaki Y."/>
            <person name="Nishi S."/>
            <person name="Hori S."/>
            <person name="Arai W."/>
            <person name="Tsubouchi T."/>
            <person name="Morono Y."/>
            <person name="Uchiyama I."/>
            <person name="Ito T."/>
            <person name="Fujiyama A."/>
            <person name="Inagaki F."/>
            <person name="Takami H."/>
        </authorList>
    </citation>
    <scope>NUCLEOTIDE SEQUENCE</scope>
    <source>
        <strain evidence="8">Expedition CK06-06</strain>
    </source>
</reference>
<dbReference type="Pfam" id="PF01590">
    <property type="entry name" value="GAF"/>
    <property type="match status" value="1"/>
</dbReference>
<keyword evidence="4" id="KW-0808">Transferase</keyword>
<dbReference type="InterPro" id="IPR036097">
    <property type="entry name" value="HisK_dim/P_sf"/>
</dbReference>
<feature type="non-terminal residue" evidence="8">
    <location>
        <position position="284"/>
    </location>
</feature>
<dbReference type="InterPro" id="IPR003661">
    <property type="entry name" value="HisK_dim/P_dom"/>
</dbReference>
<evidence type="ECO:0000313" key="8">
    <source>
        <dbReference type="EMBL" id="GAH02647.1"/>
    </source>
</evidence>
<dbReference type="InterPro" id="IPR005467">
    <property type="entry name" value="His_kinase_dom"/>
</dbReference>
<sequence>TLIQRAAHGPKNPIAQDIFNPITIPVGSGIVGTVAKTGKVELISDTRKDPRYIVDDSRRLSELAVPIIHQQQVIGVLDSEHPELDFFTDDHVQLLATIASLASTRIDTAIAMERLESIIERLRATEYSLEVKAQELGQAKQKAEQASKEKSFFLANMSHEIRTPMTSIVGYADLLTRPDRTEEEKYEWAEQVRRNADHLLGLVNNVLDLAKIESGELNPEIKRCQLDGLISDVYQLMAPHAEKKQLAFTVECKGPVPLEIDTDALKLRQALVNLISNAIKFTDT</sequence>
<feature type="domain" description="Histidine kinase" evidence="7">
    <location>
        <begin position="156"/>
        <end position="284"/>
    </location>
</feature>
<dbReference type="SUPFAM" id="SSF47384">
    <property type="entry name" value="Homodimeric domain of signal transducing histidine kinase"/>
    <property type="match status" value="1"/>
</dbReference>
<evidence type="ECO:0000259" key="7">
    <source>
        <dbReference type="PROSITE" id="PS50109"/>
    </source>
</evidence>
<dbReference type="SUPFAM" id="SSF55781">
    <property type="entry name" value="GAF domain-like"/>
    <property type="match status" value="1"/>
</dbReference>
<dbReference type="InterPro" id="IPR003018">
    <property type="entry name" value="GAF"/>
</dbReference>
<dbReference type="Gene3D" id="3.30.565.10">
    <property type="entry name" value="Histidine kinase-like ATPase, C-terminal domain"/>
    <property type="match status" value="1"/>
</dbReference>
<keyword evidence="3" id="KW-0597">Phosphoprotein</keyword>
<dbReference type="Pfam" id="PF00512">
    <property type="entry name" value="HisKA"/>
    <property type="match status" value="1"/>
</dbReference>
<evidence type="ECO:0000256" key="6">
    <source>
        <dbReference type="ARBA" id="ARBA00023012"/>
    </source>
</evidence>
<dbReference type="SMART" id="SM00388">
    <property type="entry name" value="HisKA"/>
    <property type="match status" value="1"/>
</dbReference>
<dbReference type="PANTHER" id="PTHR43711:SF1">
    <property type="entry name" value="HISTIDINE KINASE 1"/>
    <property type="match status" value="1"/>
</dbReference>
<keyword evidence="5" id="KW-0418">Kinase</keyword>
<comment type="caution">
    <text evidence="8">The sequence shown here is derived from an EMBL/GenBank/DDBJ whole genome shotgun (WGS) entry which is preliminary data.</text>
</comment>
<dbReference type="Gene3D" id="3.30.450.40">
    <property type="match status" value="1"/>
</dbReference>
<dbReference type="InterPro" id="IPR050736">
    <property type="entry name" value="Sensor_HK_Regulatory"/>
</dbReference>
<dbReference type="SMART" id="SM00065">
    <property type="entry name" value="GAF"/>
    <property type="match status" value="1"/>
</dbReference>
<dbReference type="FunFam" id="1.10.287.130:FF:000001">
    <property type="entry name" value="Two-component sensor histidine kinase"/>
    <property type="match status" value="1"/>
</dbReference>
<protein>
    <recommendedName>
        <fullName evidence="2">histidine kinase</fullName>
        <ecNumber evidence="2">2.7.13.3</ecNumber>
    </recommendedName>
</protein>
<dbReference type="EC" id="2.7.13.3" evidence="2"/>
<evidence type="ECO:0000256" key="3">
    <source>
        <dbReference type="ARBA" id="ARBA00022553"/>
    </source>
</evidence>
<proteinExistence type="predicted"/>
<accession>X1C5L1</accession>
<evidence type="ECO:0000256" key="5">
    <source>
        <dbReference type="ARBA" id="ARBA00022777"/>
    </source>
</evidence>
<evidence type="ECO:0000256" key="4">
    <source>
        <dbReference type="ARBA" id="ARBA00022679"/>
    </source>
</evidence>
<dbReference type="GO" id="GO:0000155">
    <property type="term" value="F:phosphorelay sensor kinase activity"/>
    <property type="evidence" value="ECO:0007669"/>
    <property type="project" value="InterPro"/>
</dbReference>
<dbReference type="InterPro" id="IPR036890">
    <property type="entry name" value="HATPase_C_sf"/>
</dbReference>
<dbReference type="CDD" id="cd00082">
    <property type="entry name" value="HisKA"/>
    <property type="match status" value="1"/>
</dbReference>
<organism evidence="8">
    <name type="scientific">marine sediment metagenome</name>
    <dbReference type="NCBI Taxonomy" id="412755"/>
    <lineage>
        <taxon>unclassified sequences</taxon>
        <taxon>metagenomes</taxon>
        <taxon>ecological metagenomes</taxon>
    </lineage>
</organism>
<dbReference type="PANTHER" id="PTHR43711">
    <property type="entry name" value="TWO-COMPONENT HISTIDINE KINASE"/>
    <property type="match status" value="1"/>
</dbReference>
<keyword evidence="6" id="KW-0902">Two-component regulatory system</keyword>
<dbReference type="InterPro" id="IPR029016">
    <property type="entry name" value="GAF-like_dom_sf"/>
</dbReference>
<feature type="non-terminal residue" evidence="8">
    <location>
        <position position="1"/>
    </location>
</feature>
<evidence type="ECO:0000256" key="2">
    <source>
        <dbReference type="ARBA" id="ARBA00012438"/>
    </source>
</evidence>
<evidence type="ECO:0000256" key="1">
    <source>
        <dbReference type="ARBA" id="ARBA00000085"/>
    </source>
</evidence>